<dbReference type="GO" id="GO:0003676">
    <property type="term" value="F:nucleic acid binding"/>
    <property type="evidence" value="ECO:0007669"/>
    <property type="project" value="InterPro"/>
</dbReference>
<dbReference type="InterPro" id="IPR002035">
    <property type="entry name" value="VWF_A"/>
</dbReference>
<accession>A0A4Y2K838</accession>
<dbReference type="InterPro" id="IPR036465">
    <property type="entry name" value="vWFA_dom_sf"/>
</dbReference>
<dbReference type="CDD" id="cd00198">
    <property type="entry name" value="vWFA"/>
    <property type="match status" value="1"/>
</dbReference>
<keyword evidence="5" id="KW-1185">Reference proteome</keyword>
<dbReference type="EMBL" id="BGPR01004290">
    <property type="protein sequence ID" value="GBM98058.1"/>
    <property type="molecule type" value="Genomic_DNA"/>
</dbReference>
<feature type="compositionally biased region" description="Basic and acidic residues" evidence="1">
    <location>
        <begin position="319"/>
        <end position="329"/>
    </location>
</feature>
<dbReference type="InterPro" id="IPR036397">
    <property type="entry name" value="RNaseH_sf"/>
</dbReference>
<feature type="domain" description="PiggyBac transposable element-derived protein" evidence="3">
    <location>
        <begin position="504"/>
        <end position="657"/>
    </location>
</feature>
<dbReference type="GO" id="GO:0032039">
    <property type="term" value="C:integrator complex"/>
    <property type="evidence" value="ECO:0007669"/>
    <property type="project" value="TreeGrafter"/>
</dbReference>
<evidence type="ECO:0000259" key="3">
    <source>
        <dbReference type="Pfam" id="PF13843"/>
    </source>
</evidence>
<organism evidence="4 5">
    <name type="scientific">Araneus ventricosus</name>
    <name type="common">Orbweaver spider</name>
    <name type="synonym">Epeira ventricosa</name>
    <dbReference type="NCBI Taxonomy" id="182803"/>
    <lineage>
        <taxon>Eukaryota</taxon>
        <taxon>Metazoa</taxon>
        <taxon>Ecdysozoa</taxon>
        <taxon>Arthropoda</taxon>
        <taxon>Chelicerata</taxon>
        <taxon>Arachnida</taxon>
        <taxon>Araneae</taxon>
        <taxon>Araneomorphae</taxon>
        <taxon>Entelegynae</taxon>
        <taxon>Araneoidea</taxon>
        <taxon>Araneidae</taxon>
        <taxon>Araneus</taxon>
    </lineage>
</organism>
<comment type="caution">
    <text evidence="4">The sequence shown here is derived from an EMBL/GenBank/DDBJ whole genome shotgun (WGS) entry which is preliminary data.</text>
</comment>
<evidence type="ECO:0000313" key="4">
    <source>
        <dbReference type="EMBL" id="GBM98058.1"/>
    </source>
</evidence>
<sequence length="660" mass="74692">MNQRTYLGARPTLLDVAKDAVEKFIKIRQRDSASRGDRYMLLTFEEPPGNIKAGWKESLATFMTELKNLQAVGMSTLGAALKSALDLLNINRMQTGIDTYGQGRCPFYLEPSIIILITDGGRLTTTLGVQDELNLPMHSSVPGSELTKEPFRWDQRLFSLVLRLTGIPPADREPSTVVPSDHSPVDVMCEVTGDLNPCDFSLWGHMKDLVYKKKPIDLISLKMSITDSFASIKRKTLVTDNFATRYSKTMAPSCKTSFKQEWLEITEHASWLRECQSNKYSAMCLLCNSAFSLSNMGKQVLTSHQKSKKHEKAIAASKGSRDLRDEYAKKGSSSKDVSSSQNVPPKQDANLLTYPRPETVSEAEILGCLYSVMEHSSFRSAGQAVDLTLSLRHPPQPACVKNTQEEKTLHLAFTAYFGTIYVPKLDSGNDSSVINDKAEIDTETEEDADDIDQSHQSIAIEEDGKGADKDRKISWTTAIDNSKIEVNSPNFCSGLVHNLPTGSDPSEYFKLFFMNSMCETVRVNTNKYAEYIQEKKNITHSKWKPVEFVEEIWNFLSVMLIMSIARLSKMSDYWASNPMLGNDMIKRTMTRDRFMEILRYFHLSNREEEKNAQDEGYNIMQKLDPFMKDLKLNFLKHFSPYRELSINEALIKYKGRLGIV</sequence>
<feature type="compositionally biased region" description="Low complexity" evidence="1">
    <location>
        <begin position="330"/>
        <end position="340"/>
    </location>
</feature>
<proteinExistence type="predicted"/>
<evidence type="ECO:0000256" key="1">
    <source>
        <dbReference type="SAM" id="MobiDB-lite"/>
    </source>
</evidence>
<evidence type="ECO:0000313" key="5">
    <source>
        <dbReference type="Proteomes" id="UP000499080"/>
    </source>
</evidence>
<dbReference type="AlphaFoldDB" id="A0A4Y2K838"/>
<dbReference type="PANTHER" id="PTHR12957">
    <property type="entry name" value="DEAD/H BOX POLYPEPTIDE 26/DICE1-RELATED"/>
    <property type="match status" value="1"/>
</dbReference>
<dbReference type="GO" id="GO:0034472">
    <property type="term" value="P:snRNA 3'-end processing"/>
    <property type="evidence" value="ECO:0007669"/>
    <property type="project" value="TreeGrafter"/>
</dbReference>
<dbReference type="InterPro" id="IPR051113">
    <property type="entry name" value="Integrator_subunit6"/>
</dbReference>
<gene>
    <name evidence="4" type="primary">ints6-a</name>
    <name evidence="4" type="ORF">AVEN_121486_1</name>
</gene>
<evidence type="ECO:0000259" key="2">
    <source>
        <dbReference type="Pfam" id="PF13519"/>
    </source>
</evidence>
<dbReference type="Pfam" id="PF13519">
    <property type="entry name" value="VWA_2"/>
    <property type="match status" value="1"/>
</dbReference>
<dbReference type="FunFam" id="3.40.50.410:FF:000010">
    <property type="entry name" value="Integrator complex subunit 6 like"/>
    <property type="match status" value="1"/>
</dbReference>
<dbReference type="PANTHER" id="PTHR12957:SF2">
    <property type="entry name" value="INTEGRATOR COMPLEX SUBUNIT 6"/>
    <property type="match status" value="1"/>
</dbReference>
<dbReference type="Pfam" id="PF13843">
    <property type="entry name" value="DDE_Tnp_1_7"/>
    <property type="match status" value="1"/>
</dbReference>
<dbReference type="Gene3D" id="3.40.50.410">
    <property type="entry name" value="von Willebrand factor, type A domain"/>
    <property type="match status" value="1"/>
</dbReference>
<feature type="region of interest" description="Disordered" evidence="1">
    <location>
        <begin position="302"/>
        <end position="350"/>
    </location>
</feature>
<dbReference type="Proteomes" id="UP000499080">
    <property type="component" value="Unassembled WGS sequence"/>
</dbReference>
<dbReference type="InterPro" id="IPR029526">
    <property type="entry name" value="PGBD"/>
</dbReference>
<protein>
    <submittedName>
        <fullName evidence="4">Integrator complex subunit 6-A</fullName>
    </submittedName>
</protein>
<name>A0A4Y2K838_ARAVE</name>
<feature type="domain" description="VWFA" evidence="2">
    <location>
        <begin position="1"/>
        <end position="120"/>
    </location>
</feature>
<reference evidence="4 5" key="1">
    <citation type="journal article" date="2019" name="Sci. Rep.">
        <title>Orb-weaving spider Araneus ventricosus genome elucidates the spidroin gene catalogue.</title>
        <authorList>
            <person name="Kono N."/>
            <person name="Nakamura H."/>
            <person name="Ohtoshi R."/>
            <person name="Moran D.A.P."/>
            <person name="Shinohara A."/>
            <person name="Yoshida Y."/>
            <person name="Fujiwara M."/>
            <person name="Mori M."/>
            <person name="Tomita M."/>
            <person name="Arakawa K."/>
        </authorList>
    </citation>
    <scope>NUCLEOTIDE SEQUENCE [LARGE SCALE GENOMIC DNA]</scope>
</reference>
<dbReference type="Gene3D" id="3.30.420.10">
    <property type="entry name" value="Ribonuclease H-like superfamily/Ribonuclease H"/>
    <property type="match status" value="1"/>
</dbReference>
<dbReference type="OrthoDB" id="9449012at2759"/>